<evidence type="ECO:0000256" key="1">
    <source>
        <dbReference type="ARBA" id="ARBA00004651"/>
    </source>
</evidence>
<sequence length="251" mass="26614">MSISLFQAFLLGIVYYLGIIGTPWTTVLGSASLFQKPLVAGTLVGIILGHPTEGVIIGAAIQLPYIAFISAGGTIPSDPGLAGVLGTAFAIVGNVDPATAITIALPFGLLGTLIWVLHMTIDVTFVHMADQAAEKGDLKRICFLHVVPPQILVFLISVIPVMLGAYYGADFMADLVSKLSNNVLHILQVIGGILPALGVAMNLRSISRPNTMAFYILGFILSVYLGLDTIVISVLGFVIAWFYTQSQKENV</sequence>
<evidence type="ECO:0000256" key="2">
    <source>
        <dbReference type="ARBA" id="ARBA00022448"/>
    </source>
</evidence>
<keyword evidence="2" id="KW-0813">Transport</keyword>
<dbReference type="PANTHER" id="PTHR32502:SF8">
    <property type="entry name" value="N-ACETYLGALACTOSAMINE PERMEASE IIC COMPONENT 1"/>
    <property type="match status" value="1"/>
</dbReference>
<evidence type="ECO:0000256" key="8">
    <source>
        <dbReference type="ARBA" id="ARBA00023136"/>
    </source>
</evidence>
<proteinExistence type="predicted"/>
<name>A0A2V2EYS7_9FIRM</name>
<dbReference type="PROSITE" id="PS51106">
    <property type="entry name" value="PTS_EIIC_TYPE_4"/>
    <property type="match status" value="1"/>
</dbReference>
<protein>
    <submittedName>
        <fullName evidence="10">PTS system mannose-specific IIC component</fullName>
    </submittedName>
</protein>
<evidence type="ECO:0000313" key="10">
    <source>
        <dbReference type="EMBL" id="PXX77904.1"/>
    </source>
</evidence>
<evidence type="ECO:0000256" key="9">
    <source>
        <dbReference type="SAM" id="Phobius"/>
    </source>
</evidence>
<feature type="transmembrane region" description="Helical" evidence="9">
    <location>
        <begin position="215"/>
        <end position="243"/>
    </location>
</feature>
<keyword evidence="4" id="KW-0762">Sugar transport</keyword>
<dbReference type="GeneID" id="94442588"/>
<comment type="caution">
    <text evidence="10">The sequence shown here is derived from an EMBL/GenBank/DDBJ whole genome shotgun (WGS) entry which is preliminary data.</text>
</comment>
<dbReference type="Pfam" id="PF03609">
    <property type="entry name" value="EII-Sor"/>
    <property type="match status" value="1"/>
</dbReference>
<feature type="transmembrane region" description="Helical" evidence="9">
    <location>
        <begin position="98"/>
        <end position="121"/>
    </location>
</feature>
<evidence type="ECO:0000256" key="3">
    <source>
        <dbReference type="ARBA" id="ARBA00022475"/>
    </source>
</evidence>
<feature type="transmembrane region" description="Helical" evidence="9">
    <location>
        <begin position="142"/>
        <end position="163"/>
    </location>
</feature>
<evidence type="ECO:0000313" key="11">
    <source>
        <dbReference type="Proteomes" id="UP000247612"/>
    </source>
</evidence>
<dbReference type="PANTHER" id="PTHR32502">
    <property type="entry name" value="N-ACETYLGALACTOSAMINE PERMEASE II COMPONENT-RELATED"/>
    <property type="match status" value="1"/>
</dbReference>
<keyword evidence="3" id="KW-1003">Cell membrane</keyword>
<feature type="transmembrane region" description="Helical" evidence="9">
    <location>
        <begin position="183"/>
        <end position="203"/>
    </location>
</feature>
<reference evidence="10 11" key="1">
    <citation type="submission" date="2018-05" db="EMBL/GenBank/DDBJ databases">
        <title>Genomic Encyclopedia of Type Strains, Phase IV (KMG-IV): sequencing the most valuable type-strain genomes for metagenomic binning, comparative biology and taxonomic classification.</title>
        <authorList>
            <person name="Goeker M."/>
        </authorList>
    </citation>
    <scope>NUCLEOTIDE SEQUENCE [LARGE SCALE GENOMIC DNA]</scope>
    <source>
        <strain evidence="10 11">JC118</strain>
    </source>
</reference>
<dbReference type="GO" id="GO:0005886">
    <property type="term" value="C:plasma membrane"/>
    <property type="evidence" value="ECO:0007669"/>
    <property type="project" value="UniProtKB-SubCell"/>
</dbReference>
<dbReference type="AlphaFoldDB" id="A0A2V2EYS7"/>
<dbReference type="RefSeq" id="WP_022939102.1">
    <property type="nucleotide sequence ID" value="NZ_CABKRQ010000007.1"/>
</dbReference>
<evidence type="ECO:0000256" key="7">
    <source>
        <dbReference type="ARBA" id="ARBA00022989"/>
    </source>
</evidence>
<dbReference type="EMBL" id="QJKH01000009">
    <property type="protein sequence ID" value="PXX77904.1"/>
    <property type="molecule type" value="Genomic_DNA"/>
</dbReference>
<dbReference type="OrthoDB" id="7058816at2"/>
<comment type="subcellular location">
    <subcellularLocation>
        <location evidence="1">Cell membrane</location>
        <topology evidence="1">Multi-pass membrane protein</topology>
    </subcellularLocation>
</comment>
<evidence type="ECO:0000256" key="5">
    <source>
        <dbReference type="ARBA" id="ARBA00022683"/>
    </source>
</evidence>
<evidence type="ECO:0000256" key="6">
    <source>
        <dbReference type="ARBA" id="ARBA00022692"/>
    </source>
</evidence>
<gene>
    <name evidence="10" type="ORF">DES51_109159</name>
</gene>
<dbReference type="InterPro" id="IPR050303">
    <property type="entry name" value="GatZ_KbaZ_carbometab"/>
</dbReference>
<dbReference type="GO" id="GO:0009401">
    <property type="term" value="P:phosphoenolpyruvate-dependent sugar phosphotransferase system"/>
    <property type="evidence" value="ECO:0007669"/>
    <property type="project" value="UniProtKB-KW"/>
</dbReference>
<evidence type="ECO:0000256" key="4">
    <source>
        <dbReference type="ARBA" id="ARBA00022597"/>
    </source>
</evidence>
<feature type="transmembrane region" description="Helical" evidence="9">
    <location>
        <begin position="6"/>
        <end position="26"/>
    </location>
</feature>
<keyword evidence="11" id="KW-1185">Reference proteome</keyword>
<dbReference type="STRING" id="1034346.GCA_000313565_02820"/>
<accession>A0A2V2EYS7</accession>
<keyword evidence="8 9" id="KW-0472">Membrane</keyword>
<dbReference type="InterPro" id="IPR004700">
    <property type="entry name" value="PTS_IIC_man"/>
</dbReference>
<keyword evidence="7 9" id="KW-1133">Transmembrane helix</keyword>
<keyword evidence="6 9" id="KW-0812">Transmembrane</keyword>
<dbReference type="Proteomes" id="UP000247612">
    <property type="component" value="Unassembled WGS sequence"/>
</dbReference>
<keyword evidence="5" id="KW-0598">Phosphotransferase system</keyword>
<feature type="transmembrane region" description="Helical" evidence="9">
    <location>
        <begin position="38"/>
        <end position="61"/>
    </location>
</feature>
<organism evidence="10 11">
    <name type="scientific">Dielma fastidiosa</name>
    <dbReference type="NCBI Taxonomy" id="1034346"/>
    <lineage>
        <taxon>Bacteria</taxon>
        <taxon>Bacillati</taxon>
        <taxon>Bacillota</taxon>
        <taxon>Erysipelotrichia</taxon>
        <taxon>Erysipelotrichales</taxon>
        <taxon>Erysipelotrichaceae</taxon>
        <taxon>Dielma</taxon>
    </lineage>
</organism>